<evidence type="ECO:0000256" key="3">
    <source>
        <dbReference type="PIRSR" id="PIRSR605502-1"/>
    </source>
</evidence>
<feature type="binding site" evidence="3">
    <location>
        <position position="272"/>
    </location>
    <ligand>
        <name>Mg(2+)</name>
        <dbReference type="ChEBI" id="CHEBI:18420"/>
        <label>1</label>
    </ligand>
</feature>
<keyword evidence="2" id="KW-0378">Hydrolase</keyword>
<dbReference type="InterPro" id="IPR050792">
    <property type="entry name" value="ADP-ribosylglycohydrolase"/>
</dbReference>
<evidence type="ECO:0000313" key="4">
    <source>
        <dbReference type="EMBL" id="MBO8441727.1"/>
    </source>
</evidence>
<comment type="similarity">
    <text evidence="1">Belongs to the ADP-ribosylglycohydrolase family.</text>
</comment>
<feature type="binding site" evidence="3">
    <location>
        <position position="47"/>
    </location>
    <ligand>
        <name>Mg(2+)</name>
        <dbReference type="ChEBI" id="CHEBI:18420"/>
        <label>1</label>
    </ligand>
</feature>
<keyword evidence="3" id="KW-0460">Magnesium</keyword>
<dbReference type="InterPro" id="IPR036705">
    <property type="entry name" value="Ribosyl_crysJ1_sf"/>
</dbReference>
<dbReference type="Proteomes" id="UP000823614">
    <property type="component" value="Unassembled WGS sequence"/>
</dbReference>
<evidence type="ECO:0000313" key="5">
    <source>
        <dbReference type="Proteomes" id="UP000823614"/>
    </source>
</evidence>
<reference evidence="4" key="1">
    <citation type="submission" date="2020-10" db="EMBL/GenBank/DDBJ databases">
        <authorList>
            <person name="Gilroy R."/>
        </authorList>
    </citation>
    <scope>NUCLEOTIDE SEQUENCE</scope>
    <source>
        <strain evidence="4">C6-149</strain>
    </source>
</reference>
<name>A0A9D9E711_9LACO</name>
<dbReference type="PANTHER" id="PTHR16222:SF24">
    <property type="entry name" value="ADP-RIBOSYLHYDROLASE ARH3"/>
    <property type="match status" value="1"/>
</dbReference>
<reference evidence="4" key="2">
    <citation type="journal article" date="2021" name="PeerJ">
        <title>Extensive microbial diversity within the chicken gut microbiome revealed by metagenomics and culture.</title>
        <authorList>
            <person name="Gilroy R."/>
            <person name="Ravi A."/>
            <person name="Getino M."/>
            <person name="Pursley I."/>
            <person name="Horton D.L."/>
            <person name="Alikhan N.F."/>
            <person name="Baker D."/>
            <person name="Gharbi K."/>
            <person name="Hall N."/>
            <person name="Watson M."/>
            <person name="Adriaenssens E.M."/>
            <person name="Foster-Nyarko E."/>
            <person name="Jarju S."/>
            <person name="Secka A."/>
            <person name="Antonio M."/>
            <person name="Oren A."/>
            <person name="Chaudhuri R.R."/>
            <person name="La Ragione R."/>
            <person name="Hildebrand F."/>
            <person name="Pallen M.J."/>
        </authorList>
    </citation>
    <scope>NUCLEOTIDE SEQUENCE</scope>
    <source>
        <strain evidence="4">C6-149</strain>
    </source>
</reference>
<feature type="binding site" evidence="3">
    <location>
        <position position="275"/>
    </location>
    <ligand>
        <name>Mg(2+)</name>
        <dbReference type="ChEBI" id="CHEBI:18420"/>
        <label>1</label>
    </ligand>
</feature>
<dbReference type="Pfam" id="PF03747">
    <property type="entry name" value="ADP_ribosyl_GH"/>
    <property type="match status" value="1"/>
</dbReference>
<dbReference type="InterPro" id="IPR005502">
    <property type="entry name" value="Ribosyl_crysJ1"/>
</dbReference>
<keyword evidence="3" id="KW-0479">Metal-binding</keyword>
<feature type="binding site" evidence="3">
    <location>
        <position position="274"/>
    </location>
    <ligand>
        <name>Mg(2+)</name>
        <dbReference type="ChEBI" id="CHEBI:18420"/>
        <label>1</label>
    </ligand>
</feature>
<comment type="caution">
    <text evidence="4">The sequence shown here is derived from an EMBL/GenBank/DDBJ whole genome shotgun (WGS) entry which is preliminary data.</text>
</comment>
<feature type="binding site" evidence="3">
    <location>
        <position position="49"/>
    </location>
    <ligand>
        <name>Mg(2+)</name>
        <dbReference type="ChEBI" id="CHEBI:18420"/>
        <label>1</label>
    </ligand>
</feature>
<comment type="cofactor">
    <cofactor evidence="3">
        <name>Mg(2+)</name>
        <dbReference type="ChEBI" id="CHEBI:18420"/>
    </cofactor>
    <text evidence="3">Binds 2 magnesium ions per subunit.</text>
</comment>
<dbReference type="SUPFAM" id="SSF101478">
    <property type="entry name" value="ADP-ribosylglycohydrolase"/>
    <property type="match status" value="1"/>
</dbReference>
<accession>A0A9D9E711</accession>
<evidence type="ECO:0000256" key="2">
    <source>
        <dbReference type="ARBA" id="ARBA00022801"/>
    </source>
</evidence>
<organism evidence="4 5">
    <name type="scientific">Candidatus Gallilactobacillus intestinavium</name>
    <dbReference type="NCBI Taxonomy" id="2840838"/>
    <lineage>
        <taxon>Bacteria</taxon>
        <taxon>Bacillati</taxon>
        <taxon>Bacillota</taxon>
        <taxon>Bacilli</taxon>
        <taxon>Lactobacillales</taxon>
        <taxon>Lactobacillaceae</taxon>
        <taxon>Lactobacillaceae incertae sedis</taxon>
        <taxon>Candidatus Gallilactobacillus</taxon>
    </lineage>
</organism>
<dbReference type="AlphaFoldDB" id="A0A9D9E711"/>
<evidence type="ECO:0000256" key="1">
    <source>
        <dbReference type="ARBA" id="ARBA00010702"/>
    </source>
</evidence>
<protein>
    <submittedName>
        <fullName evidence="4">ADP-ribosylglycohydrolase family protein</fullName>
    </submittedName>
</protein>
<dbReference type="PANTHER" id="PTHR16222">
    <property type="entry name" value="ADP-RIBOSYLGLYCOHYDROLASE"/>
    <property type="match status" value="1"/>
</dbReference>
<feature type="binding site" evidence="3">
    <location>
        <position position="48"/>
    </location>
    <ligand>
        <name>Mg(2+)</name>
        <dbReference type="ChEBI" id="CHEBI:18420"/>
        <label>1</label>
    </ligand>
</feature>
<proteinExistence type="inferred from homology"/>
<gene>
    <name evidence="4" type="ORF">IAA89_04790</name>
</gene>
<dbReference type="Gene3D" id="1.10.4080.10">
    <property type="entry name" value="ADP-ribosylation/Crystallin J1"/>
    <property type="match status" value="1"/>
</dbReference>
<dbReference type="GO" id="GO:0046872">
    <property type="term" value="F:metal ion binding"/>
    <property type="evidence" value="ECO:0007669"/>
    <property type="project" value="UniProtKB-KW"/>
</dbReference>
<sequence>MKQDQLLKLGLYGTAIGDALGQGYLQCKHDSLDMYKGIYHTPAGTWSDDTSISLVFMDNLLQNNDYHMIMDSLINWHQYGLYTPYYKAFDVGQSTKDAINLYQDDRQHYWENIKEMLSDQDNGNGALMYMLPISIILNDQNDNDNQSSKLKIFQRVIQLSQLTKHSYRSTLACLIYFNLLTLIINSKNYSNNYLQQAVNNAFKLIHNYNLTTLINEQNYFEPLLTASFYQKTLSQLSASGYVIDTLFCVWNILHQTTKFNNAINLAVNLNGDVDTIAGLIGGIIAIINRNIPQQWLNKLQGKNVLNFYLNKTN</sequence>
<dbReference type="EMBL" id="JADIMP010000079">
    <property type="protein sequence ID" value="MBO8441727.1"/>
    <property type="molecule type" value="Genomic_DNA"/>
</dbReference>
<dbReference type="GO" id="GO:0016787">
    <property type="term" value="F:hydrolase activity"/>
    <property type="evidence" value="ECO:0007669"/>
    <property type="project" value="UniProtKB-KW"/>
</dbReference>